<dbReference type="SUPFAM" id="SSF50370">
    <property type="entry name" value="Ricin B-like lectins"/>
    <property type="match status" value="1"/>
</dbReference>
<sequence>MRMCWFSLSPRSKCLDVNGAATADGTPVIIYDCHTGANQQWSVNADGTVVSVASGKCLDATAHGTANGTPLAIWTCNGGANQRWYRT</sequence>
<reference evidence="3" key="1">
    <citation type="journal article" date="2019" name="Int. J. Syst. Evol. Microbiol.">
        <title>The Global Catalogue of Microorganisms (GCM) 10K type strain sequencing project: providing services to taxonomists for standard genome sequencing and annotation.</title>
        <authorList>
            <consortium name="The Broad Institute Genomics Platform"/>
            <consortium name="The Broad Institute Genome Sequencing Center for Infectious Disease"/>
            <person name="Wu L."/>
            <person name="Ma J."/>
        </authorList>
    </citation>
    <scope>NUCLEOTIDE SEQUENCE [LARGE SCALE GENOMIC DNA]</scope>
    <source>
        <strain evidence="3">JCM 15933</strain>
    </source>
</reference>
<gene>
    <name evidence="2" type="ORF">GCM10009827_090410</name>
</gene>
<dbReference type="PROSITE" id="PS50231">
    <property type="entry name" value="RICIN_B_LECTIN"/>
    <property type="match status" value="1"/>
</dbReference>
<dbReference type="Proteomes" id="UP001501470">
    <property type="component" value="Unassembled WGS sequence"/>
</dbReference>
<comment type="caution">
    <text evidence="2">The sequence shown here is derived from an EMBL/GenBank/DDBJ whole genome shotgun (WGS) entry which is preliminary data.</text>
</comment>
<name>A0ABP4N7Q0_9ACTN</name>
<organism evidence="2 3">
    <name type="scientific">Dactylosporangium maewongense</name>
    <dbReference type="NCBI Taxonomy" id="634393"/>
    <lineage>
        <taxon>Bacteria</taxon>
        <taxon>Bacillati</taxon>
        <taxon>Actinomycetota</taxon>
        <taxon>Actinomycetes</taxon>
        <taxon>Micromonosporales</taxon>
        <taxon>Micromonosporaceae</taxon>
        <taxon>Dactylosporangium</taxon>
    </lineage>
</organism>
<dbReference type="Pfam" id="PF00652">
    <property type="entry name" value="Ricin_B_lectin"/>
    <property type="match status" value="1"/>
</dbReference>
<accession>A0ABP4N7Q0</accession>
<dbReference type="InterPro" id="IPR000772">
    <property type="entry name" value="Ricin_B_lectin"/>
</dbReference>
<evidence type="ECO:0000313" key="2">
    <source>
        <dbReference type="EMBL" id="GAA1555548.1"/>
    </source>
</evidence>
<keyword evidence="3" id="KW-1185">Reference proteome</keyword>
<dbReference type="EMBL" id="BAAAQD010000025">
    <property type="protein sequence ID" value="GAA1555548.1"/>
    <property type="molecule type" value="Genomic_DNA"/>
</dbReference>
<feature type="domain" description="Ricin B lectin" evidence="1">
    <location>
        <begin position="12"/>
        <end position="85"/>
    </location>
</feature>
<dbReference type="Gene3D" id="2.80.10.50">
    <property type="match status" value="1"/>
</dbReference>
<proteinExistence type="predicted"/>
<protein>
    <recommendedName>
        <fullName evidence="1">Ricin B lectin domain-containing protein</fullName>
    </recommendedName>
</protein>
<evidence type="ECO:0000259" key="1">
    <source>
        <dbReference type="Pfam" id="PF00652"/>
    </source>
</evidence>
<dbReference type="InterPro" id="IPR035992">
    <property type="entry name" value="Ricin_B-like_lectins"/>
</dbReference>
<evidence type="ECO:0000313" key="3">
    <source>
        <dbReference type="Proteomes" id="UP001501470"/>
    </source>
</evidence>